<reference evidence="2 3" key="1">
    <citation type="journal article" date="2022" name="Nat. Plants">
        <title>Genomes of leafy and leafless Platanthera orchids illuminate the evolution of mycoheterotrophy.</title>
        <authorList>
            <person name="Li M.H."/>
            <person name="Liu K.W."/>
            <person name="Li Z."/>
            <person name="Lu H.C."/>
            <person name="Ye Q.L."/>
            <person name="Zhang D."/>
            <person name="Wang J.Y."/>
            <person name="Li Y.F."/>
            <person name="Zhong Z.M."/>
            <person name="Liu X."/>
            <person name="Yu X."/>
            <person name="Liu D.K."/>
            <person name="Tu X.D."/>
            <person name="Liu B."/>
            <person name="Hao Y."/>
            <person name="Liao X.Y."/>
            <person name="Jiang Y.T."/>
            <person name="Sun W.H."/>
            <person name="Chen J."/>
            <person name="Chen Y.Q."/>
            <person name="Ai Y."/>
            <person name="Zhai J.W."/>
            <person name="Wu S.S."/>
            <person name="Zhou Z."/>
            <person name="Hsiao Y.Y."/>
            <person name="Wu W.L."/>
            <person name="Chen Y.Y."/>
            <person name="Lin Y.F."/>
            <person name="Hsu J.L."/>
            <person name="Li C.Y."/>
            <person name="Wang Z.W."/>
            <person name="Zhao X."/>
            <person name="Zhong W.Y."/>
            <person name="Ma X.K."/>
            <person name="Ma L."/>
            <person name="Huang J."/>
            <person name="Chen G.Z."/>
            <person name="Huang M.Z."/>
            <person name="Huang L."/>
            <person name="Peng D.H."/>
            <person name="Luo Y.B."/>
            <person name="Zou S.Q."/>
            <person name="Chen S.P."/>
            <person name="Lan S."/>
            <person name="Tsai W.C."/>
            <person name="Van de Peer Y."/>
            <person name="Liu Z.J."/>
        </authorList>
    </citation>
    <scope>NUCLEOTIDE SEQUENCE [LARGE SCALE GENOMIC DNA]</scope>
    <source>
        <strain evidence="2">Lor287</strain>
    </source>
</reference>
<accession>A0AAP0FZ91</accession>
<evidence type="ECO:0000256" key="1">
    <source>
        <dbReference type="SAM" id="Phobius"/>
    </source>
</evidence>
<protein>
    <submittedName>
        <fullName evidence="2">Uncharacterized protein</fullName>
    </submittedName>
</protein>
<keyword evidence="1" id="KW-0472">Membrane</keyword>
<evidence type="ECO:0000313" key="3">
    <source>
        <dbReference type="Proteomes" id="UP001418222"/>
    </source>
</evidence>
<comment type="caution">
    <text evidence="2">The sequence shown here is derived from an EMBL/GenBank/DDBJ whole genome shotgun (WGS) entry which is preliminary data.</text>
</comment>
<sequence>MNSSKVYFFSPVIFPFLGSFYLFLLLSPCLSLSRSSFLSLFFPIAPVKCNFPVKLLSHRTAGLCAVRSCRRSCARSPYTPRETAAWRRATGAKKRGRQPTNVVRRRCHRGWDGGLGGERPLRGCVRRQLQDGQNLLRRLPHPRLHGEALLARILRQLPQHHRSLLQPRRRRRWASICIGVVFFLEHKLYSTCKSISAIYKLCF</sequence>
<dbReference type="EMBL" id="JBBWWQ010000016">
    <property type="protein sequence ID" value="KAK8926477.1"/>
    <property type="molecule type" value="Genomic_DNA"/>
</dbReference>
<dbReference type="Proteomes" id="UP001418222">
    <property type="component" value="Unassembled WGS sequence"/>
</dbReference>
<gene>
    <name evidence="2" type="ORF">KSP39_PZI018388</name>
</gene>
<dbReference type="AlphaFoldDB" id="A0AAP0FZ91"/>
<evidence type="ECO:0000313" key="2">
    <source>
        <dbReference type="EMBL" id="KAK8926477.1"/>
    </source>
</evidence>
<feature type="transmembrane region" description="Helical" evidence="1">
    <location>
        <begin position="6"/>
        <end position="26"/>
    </location>
</feature>
<organism evidence="2 3">
    <name type="scientific">Platanthera zijinensis</name>
    <dbReference type="NCBI Taxonomy" id="2320716"/>
    <lineage>
        <taxon>Eukaryota</taxon>
        <taxon>Viridiplantae</taxon>
        <taxon>Streptophyta</taxon>
        <taxon>Embryophyta</taxon>
        <taxon>Tracheophyta</taxon>
        <taxon>Spermatophyta</taxon>
        <taxon>Magnoliopsida</taxon>
        <taxon>Liliopsida</taxon>
        <taxon>Asparagales</taxon>
        <taxon>Orchidaceae</taxon>
        <taxon>Orchidoideae</taxon>
        <taxon>Orchideae</taxon>
        <taxon>Orchidinae</taxon>
        <taxon>Platanthera</taxon>
    </lineage>
</organism>
<keyword evidence="1" id="KW-1133">Transmembrane helix</keyword>
<proteinExistence type="predicted"/>
<name>A0AAP0FZ91_9ASPA</name>
<keyword evidence="3" id="KW-1185">Reference proteome</keyword>
<keyword evidence="1" id="KW-0812">Transmembrane</keyword>